<evidence type="ECO:0000256" key="5">
    <source>
        <dbReference type="ARBA" id="ARBA00022723"/>
    </source>
</evidence>
<sequence>MNNTIRWPQKDYIAVREDFRAKKGINNVIGAIDGTTIRIEKPSINEKDFIATGKRVVDANIKFTNIYCGEPGSLHDARYKETLFPENTFILGDSAYASLSWLVPPFRDNGHLTLQQKEFNFLHSSTRMVVTIRPSTVPPLRTDQPSNAPQPSTCVLRKTHARMIGLPSPVAIQIREDEIPPTNNIVEESPLNDLSEAQDAILTSESHSFANELFGEAQAPAASSSWNPIVLNSIQTEARKA</sequence>
<comment type="cofactor">
    <cofactor evidence="1">
        <name>a divalent metal cation</name>
        <dbReference type="ChEBI" id="CHEBI:60240"/>
    </cofactor>
</comment>
<evidence type="ECO:0000256" key="6">
    <source>
        <dbReference type="ARBA" id="ARBA00022801"/>
    </source>
</evidence>
<dbReference type="GO" id="GO:0005634">
    <property type="term" value="C:nucleus"/>
    <property type="evidence" value="ECO:0007669"/>
    <property type="project" value="UniProtKB-SubCell"/>
</dbReference>
<evidence type="ECO:0000313" key="9">
    <source>
        <dbReference type="EMBL" id="EFZ10552.1"/>
    </source>
</evidence>
<reference evidence="9" key="1">
    <citation type="journal article" date="2011" name="Proc. Natl. Acad. Sci. U.S.A.">
        <title>The genome of the fire ant Solenopsis invicta.</title>
        <authorList>
            <person name="Wurm Y."/>
            <person name="Wang J."/>
            <person name="Riba-Grognuz O."/>
            <person name="Corona M."/>
            <person name="Nygaard S."/>
            <person name="Hunt B.G."/>
            <person name="Ingram K.K."/>
            <person name="Falquet L."/>
            <person name="Nipitwattanaphon M."/>
            <person name="Gotzek D."/>
            <person name="Dijkstra M.B."/>
            <person name="Oettler J."/>
            <person name="Comtesse F."/>
            <person name="Shih C.J."/>
            <person name="Wu W.J."/>
            <person name="Yang C.C."/>
            <person name="Thomas J."/>
            <person name="Beaudoing E."/>
            <person name="Pradervand S."/>
            <person name="Flegel V."/>
            <person name="Cook E.D."/>
            <person name="Fabbretti R."/>
            <person name="Stockinger H."/>
            <person name="Long L."/>
            <person name="Farmerie W.G."/>
            <person name="Oakey J."/>
            <person name="Boomsma J.J."/>
            <person name="Pamilo P."/>
            <person name="Yi S.V."/>
            <person name="Heinze J."/>
            <person name="Goodisman M.A."/>
            <person name="Farinelli L."/>
            <person name="Harshman K."/>
            <person name="Hulo N."/>
            <person name="Cerutti L."/>
            <person name="Xenarios I."/>
            <person name="Shoemaker D."/>
            <person name="Keller L."/>
        </authorList>
    </citation>
    <scope>NUCLEOTIDE SEQUENCE [LARGE SCALE GENOMIC DNA]</scope>
</reference>
<dbReference type="AlphaFoldDB" id="E9J9F0"/>
<dbReference type="GO" id="GO:0004518">
    <property type="term" value="F:nuclease activity"/>
    <property type="evidence" value="ECO:0007669"/>
    <property type="project" value="UniProtKB-KW"/>
</dbReference>
<organism>
    <name type="scientific">Solenopsis invicta</name>
    <name type="common">Red imported fire ant</name>
    <name type="synonym">Solenopsis wagneri</name>
    <dbReference type="NCBI Taxonomy" id="13686"/>
    <lineage>
        <taxon>Eukaryota</taxon>
        <taxon>Metazoa</taxon>
        <taxon>Ecdysozoa</taxon>
        <taxon>Arthropoda</taxon>
        <taxon>Hexapoda</taxon>
        <taxon>Insecta</taxon>
        <taxon>Pterygota</taxon>
        <taxon>Neoptera</taxon>
        <taxon>Endopterygota</taxon>
        <taxon>Hymenoptera</taxon>
        <taxon>Apocrita</taxon>
        <taxon>Aculeata</taxon>
        <taxon>Formicoidea</taxon>
        <taxon>Formicidae</taxon>
        <taxon>Myrmicinae</taxon>
        <taxon>Solenopsis</taxon>
    </lineage>
</organism>
<evidence type="ECO:0000256" key="1">
    <source>
        <dbReference type="ARBA" id="ARBA00001968"/>
    </source>
</evidence>
<dbReference type="GO" id="GO:0016787">
    <property type="term" value="F:hydrolase activity"/>
    <property type="evidence" value="ECO:0007669"/>
    <property type="project" value="UniProtKB-KW"/>
</dbReference>
<evidence type="ECO:0000256" key="4">
    <source>
        <dbReference type="ARBA" id="ARBA00022722"/>
    </source>
</evidence>
<dbReference type="PANTHER" id="PTHR22930:SF85">
    <property type="entry name" value="GH03217P-RELATED"/>
    <property type="match status" value="1"/>
</dbReference>
<evidence type="ECO:0000259" key="8">
    <source>
        <dbReference type="Pfam" id="PF13359"/>
    </source>
</evidence>
<dbReference type="InterPro" id="IPR027806">
    <property type="entry name" value="HARBI1_dom"/>
</dbReference>
<keyword evidence="7" id="KW-0539">Nucleus</keyword>
<dbReference type="EMBL" id="GL769294">
    <property type="protein sequence ID" value="EFZ10552.1"/>
    <property type="molecule type" value="Genomic_DNA"/>
</dbReference>
<proteinExistence type="inferred from homology"/>
<comment type="subcellular location">
    <subcellularLocation>
        <location evidence="2">Nucleus</location>
    </subcellularLocation>
</comment>
<keyword evidence="4" id="KW-0540">Nuclease</keyword>
<evidence type="ECO:0000256" key="2">
    <source>
        <dbReference type="ARBA" id="ARBA00004123"/>
    </source>
</evidence>
<dbReference type="HOGENOM" id="CLU_1152971_0_0_1"/>
<accession>E9J9F0</accession>
<evidence type="ECO:0000256" key="3">
    <source>
        <dbReference type="ARBA" id="ARBA00006958"/>
    </source>
</evidence>
<dbReference type="Pfam" id="PF13359">
    <property type="entry name" value="DDE_Tnp_4"/>
    <property type="match status" value="1"/>
</dbReference>
<dbReference type="PANTHER" id="PTHR22930">
    <property type="match status" value="1"/>
</dbReference>
<comment type="similarity">
    <text evidence="3">Belongs to the HARBI1 family.</text>
</comment>
<name>E9J9F0_SOLIN</name>
<dbReference type="GO" id="GO:0046872">
    <property type="term" value="F:metal ion binding"/>
    <property type="evidence" value="ECO:0007669"/>
    <property type="project" value="UniProtKB-KW"/>
</dbReference>
<feature type="domain" description="DDE Tnp4" evidence="8">
    <location>
        <begin position="32"/>
        <end position="130"/>
    </location>
</feature>
<keyword evidence="5" id="KW-0479">Metal-binding</keyword>
<gene>
    <name evidence="9" type="ORF">SINV_02440</name>
</gene>
<keyword evidence="6" id="KW-0378">Hydrolase</keyword>
<dbReference type="InterPro" id="IPR045249">
    <property type="entry name" value="HARBI1-like"/>
</dbReference>
<protein>
    <recommendedName>
        <fullName evidence="8">DDE Tnp4 domain-containing protein</fullName>
    </recommendedName>
</protein>
<evidence type="ECO:0000256" key="7">
    <source>
        <dbReference type="ARBA" id="ARBA00023242"/>
    </source>
</evidence>
<feature type="non-terminal residue" evidence="9">
    <location>
        <position position="241"/>
    </location>
</feature>